<dbReference type="InterPro" id="IPR002139">
    <property type="entry name" value="Ribo/fructo_kinase"/>
</dbReference>
<evidence type="ECO:0000313" key="6">
    <source>
        <dbReference type="EMBL" id="USR91425.1"/>
    </source>
</evidence>
<protein>
    <submittedName>
        <fullName evidence="6">Adenosine kinase</fullName>
    </submittedName>
</protein>
<dbReference type="InterPro" id="IPR029056">
    <property type="entry name" value="Ribokinase-like"/>
</dbReference>
<dbReference type="Gene3D" id="3.40.1190.20">
    <property type="match status" value="1"/>
</dbReference>
<keyword evidence="7" id="KW-1185">Reference proteome</keyword>
<dbReference type="InterPro" id="IPR002173">
    <property type="entry name" value="Carboh/pur_kinase_PfkB_CS"/>
</dbReference>
<gene>
    <name evidence="6" type="ORF">NEA10_01405</name>
</gene>
<dbReference type="GO" id="GO:0016301">
    <property type="term" value="F:kinase activity"/>
    <property type="evidence" value="ECO:0007669"/>
    <property type="project" value="UniProtKB-KW"/>
</dbReference>
<evidence type="ECO:0000256" key="2">
    <source>
        <dbReference type="ARBA" id="ARBA00022679"/>
    </source>
</evidence>
<dbReference type="EMBL" id="CP098611">
    <property type="protein sequence ID" value="USR91425.1"/>
    <property type="molecule type" value="Genomic_DNA"/>
</dbReference>
<accession>A0ABY5AQD0</accession>
<dbReference type="PANTHER" id="PTHR43320">
    <property type="entry name" value="SUGAR KINASE"/>
    <property type="match status" value="1"/>
</dbReference>
<name>A0ABY5AQD0_9CYAN</name>
<dbReference type="PRINTS" id="PR00990">
    <property type="entry name" value="RIBOKINASE"/>
</dbReference>
<dbReference type="CDD" id="cd01168">
    <property type="entry name" value="adenosine_kinase"/>
    <property type="match status" value="1"/>
</dbReference>
<dbReference type="InterPro" id="IPR052700">
    <property type="entry name" value="Carb_kinase_PfkB-like"/>
</dbReference>
<comment type="similarity">
    <text evidence="1 4">Belongs to the carbohydrate kinase PfkB family.</text>
</comment>
<dbReference type="SUPFAM" id="SSF53613">
    <property type="entry name" value="Ribokinase-like"/>
    <property type="match status" value="1"/>
</dbReference>
<feature type="domain" description="Carbohydrate kinase PfkB" evidence="5">
    <location>
        <begin position="35"/>
        <end position="318"/>
    </location>
</feature>
<keyword evidence="2 4" id="KW-0808">Transferase</keyword>
<evidence type="ECO:0000256" key="3">
    <source>
        <dbReference type="ARBA" id="ARBA00022777"/>
    </source>
</evidence>
<dbReference type="Gene3D" id="3.30.1110.10">
    <property type="match status" value="1"/>
</dbReference>
<dbReference type="InterPro" id="IPR011611">
    <property type="entry name" value="PfkB_dom"/>
</dbReference>
<dbReference type="PROSITE" id="PS00584">
    <property type="entry name" value="PFKB_KINASES_2"/>
    <property type="match status" value="1"/>
</dbReference>
<dbReference type="PANTHER" id="PTHR43320:SF3">
    <property type="entry name" value="CARBOHYDRATE KINASE PFKB DOMAIN-CONTAINING PROTEIN"/>
    <property type="match status" value="1"/>
</dbReference>
<proteinExistence type="inferred from homology"/>
<keyword evidence="3 4" id="KW-0418">Kinase</keyword>
<reference evidence="6" key="1">
    <citation type="submission" date="2022-06" db="EMBL/GenBank/DDBJ databases">
        <title>Genome sequence of Phormidium yuhuli AB48 isolated from an industrial photobioreactor environment.</title>
        <authorList>
            <person name="Qiu Y."/>
            <person name="Noonan A.J.C."/>
            <person name="Dofher K."/>
            <person name="Koch M."/>
            <person name="Kieft B."/>
            <person name="Lin X."/>
            <person name="Ziels R.M."/>
            <person name="Hallam S.J."/>
        </authorList>
    </citation>
    <scope>NUCLEOTIDE SEQUENCE</scope>
    <source>
        <strain evidence="6">AB48</strain>
    </source>
</reference>
<evidence type="ECO:0000259" key="5">
    <source>
        <dbReference type="Pfam" id="PF00294"/>
    </source>
</evidence>
<evidence type="ECO:0000256" key="1">
    <source>
        <dbReference type="ARBA" id="ARBA00010688"/>
    </source>
</evidence>
<dbReference type="Proteomes" id="UP001056708">
    <property type="component" value="Chromosome"/>
</dbReference>
<sequence length="328" mass="35074">MPKYNLYALGNALVDFEFELDEAKLSSLDIDKGVMTLIDEERHHHLVSELAPHEVKKACGGSSANTAIAVRQFGGQSFYSCRVANDDSGLFYLEDLQRCGVDTNIQADNRPEGVTGKCLVFVTPDADRTMNTHLGIAADFSQDELVPEAIADSDYLYIEGYLVSSPTGKAAAIKARDIAQKAGVKTSLSLSDPNMVSFFKEGLLEMIGDGLDFLFANESEALKLADTQDIKEAIAHCQTLAKQFAITRGPQGSLIFDGNSTIEIDAVPVQAIDTVGAGDMYAGALLYGITHGMSLTDAGTLASKASARIVSHLGPRLAAEETRSLLSS</sequence>
<organism evidence="6 7">
    <name type="scientific">Phormidium yuhuli AB48</name>
    <dbReference type="NCBI Taxonomy" id="2940671"/>
    <lineage>
        <taxon>Bacteria</taxon>
        <taxon>Bacillati</taxon>
        <taxon>Cyanobacteriota</taxon>
        <taxon>Cyanophyceae</taxon>
        <taxon>Oscillatoriophycideae</taxon>
        <taxon>Oscillatoriales</taxon>
        <taxon>Oscillatoriaceae</taxon>
        <taxon>Phormidium</taxon>
        <taxon>Phormidium yuhuli</taxon>
    </lineage>
</organism>
<evidence type="ECO:0000313" key="7">
    <source>
        <dbReference type="Proteomes" id="UP001056708"/>
    </source>
</evidence>
<evidence type="ECO:0000256" key="4">
    <source>
        <dbReference type="RuleBase" id="RU003704"/>
    </source>
</evidence>
<dbReference type="Pfam" id="PF00294">
    <property type="entry name" value="PfkB"/>
    <property type="match status" value="1"/>
</dbReference>
<dbReference type="RefSeq" id="WP_252663449.1">
    <property type="nucleotide sequence ID" value="NZ_CP098611.1"/>
</dbReference>